<organism evidence="1 2">
    <name type="scientific">Streptomyces broussonetiae</name>
    <dbReference type="NCBI Taxonomy" id="2686304"/>
    <lineage>
        <taxon>Bacteria</taxon>
        <taxon>Bacillati</taxon>
        <taxon>Actinomycetota</taxon>
        <taxon>Actinomycetes</taxon>
        <taxon>Kitasatosporales</taxon>
        <taxon>Streptomycetaceae</taxon>
        <taxon>Streptomyces</taxon>
    </lineage>
</organism>
<accession>A0ABV5EDP7</accession>
<dbReference type="EMBL" id="JAYMRP010000017">
    <property type="protein sequence ID" value="MFB8774971.1"/>
    <property type="molecule type" value="Genomic_DNA"/>
</dbReference>
<protein>
    <submittedName>
        <fullName evidence="1">Uncharacterized protein</fullName>
    </submittedName>
</protein>
<reference evidence="1 2" key="1">
    <citation type="submission" date="2024-01" db="EMBL/GenBank/DDBJ databases">
        <title>Genome mining of biosynthetic gene clusters to explore secondary metabolites of Streptomyces sp.</title>
        <authorList>
            <person name="Baig A."/>
            <person name="Ajitkumar Shintre N."/>
            <person name="Kumar H."/>
            <person name="Anbarasu A."/>
            <person name="Ramaiah S."/>
        </authorList>
    </citation>
    <scope>NUCLEOTIDE SEQUENCE [LARGE SCALE GENOMIC DNA]</scope>
    <source>
        <strain evidence="1 2">A57</strain>
    </source>
</reference>
<keyword evidence="2" id="KW-1185">Reference proteome</keyword>
<evidence type="ECO:0000313" key="1">
    <source>
        <dbReference type="EMBL" id="MFB8774971.1"/>
    </source>
</evidence>
<proteinExistence type="predicted"/>
<gene>
    <name evidence="1" type="ORF">VSS16_19930</name>
</gene>
<comment type="caution">
    <text evidence="1">The sequence shown here is derived from an EMBL/GenBank/DDBJ whole genome shotgun (WGS) entry which is preliminary data.</text>
</comment>
<dbReference type="Proteomes" id="UP001585080">
    <property type="component" value="Unassembled WGS sequence"/>
</dbReference>
<evidence type="ECO:0000313" key="2">
    <source>
        <dbReference type="Proteomes" id="UP001585080"/>
    </source>
</evidence>
<sequence>MNERIAAPWIPTWIPASGHALRHAGVHFDAVRIRGELGRRVATELVLGTDFQAGPIVQEVTGERGMYFLLPPGTASVFTWPPGVRALTRKDGCQAYVGVPALTGVTWPLGWRSVPMPEALFVEGELLRAVVGRMSVRL</sequence>
<dbReference type="RefSeq" id="WP_376733639.1">
    <property type="nucleotide sequence ID" value="NZ_JAYMRP010000017.1"/>
</dbReference>
<name>A0ABV5EDP7_9ACTN</name>